<dbReference type="Gene3D" id="3.30.565.10">
    <property type="entry name" value="Histidine kinase-like ATPase, C-terminal domain"/>
    <property type="match status" value="1"/>
</dbReference>
<dbReference type="Pfam" id="PF02518">
    <property type="entry name" value="HATPase_c"/>
    <property type="match status" value="1"/>
</dbReference>
<dbReference type="EMBL" id="OOFM01000002">
    <property type="protein sequence ID" value="SPL62432.1"/>
    <property type="molecule type" value="Genomic_DNA"/>
</dbReference>
<dbReference type="PRINTS" id="PR00344">
    <property type="entry name" value="BCTRLSENSOR"/>
</dbReference>
<dbReference type="InterPro" id="IPR036890">
    <property type="entry name" value="HATPase_C_sf"/>
</dbReference>
<dbReference type="InterPro" id="IPR003594">
    <property type="entry name" value="HATPase_dom"/>
</dbReference>
<dbReference type="PANTHER" id="PTHR43065:SF10">
    <property type="entry name" value="PEROXIDE STRESS-ACTIVATED HISTIDINE KINASE MAK3"/>
    <property type="match status" value="1"/>
</dbReference>
<evidence type="ECO:0000256" key="5">
    <source>
        <dbReference type="ARBA" id="ARBA00022741"/>
    </source>
</evidence>
<dbReference type="GO" id="GO:0005524">
    <property type="term" value="F:ATP binding"/>
    <property type="evidence" value="ECO:0007669"/>
    <property type="project" value="UniProtKB-KW"/>
</dbReference>
<keyword evidence="7" id="KW-0067">ATP-binding</keyword>
<keyword evidence="6 11" id="KW-0418">Kinase</keyword>
<dbReference type="Proteomes" id="UP000246073">
    <property type="component" value="Unassembled WGS sequence"/>
</dbReference>
<evidence type="ECO:0000256" key="6">
    <source>
        <dbReference type="ARBA" id="ARBA00022777"/>
    </source>
</evidence>
<evidence type="ECO:0000259" key="9">
    <source>
        <dbReference type="PROSITE" id="PS50109"/>
    </source>
</evidence>
<dbReference type="InterPro" id="IPR035965">
    <property type="entry name" value="PAS-like_dom_sf"/>
</dbReference>
<dbReference type="Pfam" id="PF13426">
    <property type="entry name" value="PAS_9"/>
    <property type="match status" value="1"/>
</dbReference>
<organism evidence="11 12">
    <name type="scientific">Ochrobactrum soli</name>
    <dbReference type="NCBI Taxonomy" id="2448455"/>
    <lineage>
        <taxon>Bacteria</taxon>
        <taxon>Pseudomonadati</taxon>
        <taxon>Pseudomonadota</taxon>
        <taxon>Alphaproteobacteria</taxon>
        <taxon>Hyphomicrobiales</taxon>
        <taxon>Brucellaceae</taxon>
        <taxon>Brucella/Ochrobactrum group</taxon>
        <taxon>Ochrobactrum</taxon>
    </lineage>
</organism>
<dbReference type="InterPro" id="IPR004358">
    <property type="entry name" value="Sig_transdc_His_kin-like_C"/>
</dbReference>
<evidence type="ECO:0000256" key="3">
    <source>
        <dbReference type="ARBA" id="ARBA00022553"/>
    </source>
</evidence>
<evidence type="ECO:0000256" key="2">
    <source>
        <dbReference type="ARBA" id="ARBA00012438"/>
    </source>
</evidence>
<dbReference type="PROSITE" id="PS50112">
    <property type="entry name" value="PAS"/>
    <property type="match status" value="1"/>
</dbReference>
<dbReference type="SUPFAM" id="SSF55874">
    <property type="entry name" value="ATPase domain of HSP90 chaperone/DNA topoisomerase II/histidine kinase"/>
    <property type="match status" value="1"/>
</dbReference>
<name>A0A2P9HEB3_9HYPH</name>
<dbReference type="SUPFAM" id="SSF55785">
    <property type="entry name" value="PYP-like sensor domain (PAS domain)"/>
    <property type="match status" value="2"/>
</dbReference>
<dbReference type="Gene3D" id="3.30.450.20">
    <property type="entry name" value="PAS domain"/>
    <property type="match status" value="3"/>
</dbReference>
<dbReference type="InterPro" id="IPR013767">
    <property type="entry name" value="PAS_fold"/>
</dbReference>
<dbReference type="Gene3D" id="1.10.287.130">
    <property type="match status" value="1"/>
</dbReference>
<evidence type="ECO:0000313" key="12">
    <source>
        <dbReference type="Proteomes" id="UP000246073"/>
    </source>
</evidence>
<dbReference type="SMART" id="SM00388">
    <property type="entry name" value="HisKA"/>
    <property type="match status" value="1"/>
</dbReference>
<dbReference type="PROSITE" id="PS50109">
    <property type="entry name" value="HIS_KIN"/>
    <property type="match status" value="1"/>
</dbReference>
<dbReference type="InterPro" id="IPR000014">
    <property type="entry name" value="PAS"/>
</dbReference>
<dbReference type="CDD" id="cd00082">
    <property type="entry name" value="HisKA"/>
    <property type="match status" value="1"/>
</dbReference>
<keyword evidence="3" id="KW-0597">Phosphoprotein</keyword>
<dbReference type="SMART" id="SM00091">
    <property type="entry name" value="PAS"/>
    <property type="match status" value="2"/>
</dbReference>
<protein>
    <recommendedName>
        <fullName evidence="2">histidine kinase</fullName>
        <ecNumber evidence="2">2.7.13.3</ecNumber>
    </recommendedName>
</protein>
<evidence type="ECO:0000256" key="1">
    <source>
        <dbReference type="ARBA" id="ARBA00000085"/>
    </source>
</evidence>
<dbReference type="Pfam" id="PF13188">
    <property type="entry name" value="PAS_8"/>
    <property type="match status" value="1"/>
</dbReference>
<evidence type="ECO:0000256" key="8">
    <source>
        <dbReference type="ARBA" id="ARBA00023012"/>
    </source>
</evidence>
<comment type="catalytic activity">
    <reaction evidence="1">
        <text>ATP + protein L-histidine = ADP + protein N-phospho-L-histidine.</text>
        <dbReference type="EC" id="2.7.13.3"/>
    </reaction>
</comment>
<dbReference type="GO" id="GO:0006355">
    <property type="term" value="P:regulation of DNA-templated transcription"/>
    <property type="evidence" value="ECO:0007669"/>
    <property type="project" value="InterPro"/>
</dbReference>
<dbReference type="AlphaFoldDB" id="A0A2P9HEB3"/>
<dbReference type="Pfam" id="PF00989">
    <property type="entry name" value="PAS"/>
    <property type="match status" value="1"/>
</dbReference>
<dbReference type="EC" id="2.7.13.3" evidence="2"/>
<keyword evidence="8" id="KW-0902">Two-component regulatory system</keyword>
<dbReference type="NCBIfam" id="TIGR00229">
    <property type="entry name" value="sensory_box"/>
    <property type="match status" value="1"/>
</dbReference>
<gene>
    <name evidence="11" type="ORF">OHAE_5500</name>
</gene>
<sequence>MTLRRMKRLSRGDRSVMVRRRSADSLWSNSDELFLLVNARGVVIDANPAFVREAMAGRQVFGRHIEDLFDCASAKNFVASCKKAIESKREQRLTASFADAETRCFRWKIIAAPRRCAIAVGSTERPATGFDLADPYQLLDLANDAIVVRELSGDVVYWNSGAERLYGYSREQALGSRLPDLLDTEGSSELRSVGQAFLLSTGSWKGELMQRSASGVTIKVSCNWTLIERDGASRVVEIYSDLTAASKTMEALERSESRFRSIFESNSVALLEMDFTRVFNELAATPGLAELVRDRPSEIDKNVSQRLLAWIRINDCNQAAVRMLGLSHKSEVLGGAQRWISANDCNVPAMLKALLERDSIFEDVCTINAVDGTSLTVAIGFSFSSQDFELDRVVVAILDVSGAHEHREELARAHFRLAKEGRAAAVGAFSASIVHELNQPLAALLMNVSASIRWMNRAEPNLEAARNSAMHAKLQGERARSILERTKARMTTERMKVDRYQLPELVRNTVTILARDLEAADVEIDVQISEDITEMIGDPVGVQQVLVNLINNGIEAMTGPIAYKCLSLTVAPGESGFVRLSVSDTGHGIVPENEGHIFTPFFTTKPSGMGIGLAICVSILEIAGGSLTARNNNDRGATFEVILPLSPPGTSEVHR</sequence>
<keyword evidence="5" id="KW-0547">Nucleotide-binding</keyword>
<dbReference type="GO" id="GO:0000155">
    <property type="term" value="F:phosphorelay sensor kinase activity"/>
    <property type="evidence" value="ECO:0007669"/>
    <property type="project" value="InterPro"/>
</dbReference>
<reference evidence="12" key="1">
    <citation type="submission" date="2017-12" db="EMBL/GenBank/DDBJ databases">
        <authorList>
            <person name="Diaz M."/>
        </authorList>
    </citation>
    <scope>NUCLEOTIDE SEQUENCE [LARGE SCALE GENOMIC DNA]</scope>
    <source>
        <strain evidence="12">FI11154</strain>
    </source>
</reference>
<dbReference type="InterPro" id="IPR003661">
    <property type="entry name" value="HisK_dim/P_dom"/>
</dbReference>
<evidence type="ECO:0000256" key="7">
    <source>
        <dbReference type="ARBA" id="ARBA00022840"/>
    </source>
</evidence>
<feature type="domain" description="PAS" evidence="10">
    <location>
        <begin position="137"/>
        <end position="201"/>
    </location>
</feature>
<dbReference type="SMART" id="SM00387">
    <property type="entry name" value="HATPase_c"/>
    <property type="match status" value="1"/>
</dbReference>
<keyword evidence="4" id="KW-0808">Transferase</keyword>
<dbReference type="CDD" id="cd00130">
    <property type="entry name" value="PAS"/>
    <property type="match status" value="1"/>
</dbReference>
<proteinExistence type="predicted"/>
<accession>A0A2P9HEB3</accession>
<feature type="domain" description="Histidine kinase" evidence="9">
    <location>
        <begin position="432"/>
        <end position="647"/>
    </location>
</feature>
<dbReference type="InterPro" id="IPR005467">
    <property type="entry name" value="His_kinase_dom"/>
</dbReference>
<dbReference type="PANTHER" id="PTHR43065">
    <property type="entry name" value="SENSOR HISTIDINE KINASE"/>
    <property type="match status" value="1"/>
</dbReference>
<evidence type="ECO:0000259" key="10">
    <source>
        <dbReference type="PROSITE" id="PS50112"/>
    </source>
</evidence>
<evidence type="ECO:0000313" key="11">
    <source>
        <dbReference type="EMBL" id="SPL62432.1"/>
    </source>
</evidence>
<evidence type="ECO:0000256" key="4">
    <source>
        <dbReference type="ARBA" id="ARBA00022679"/>
    </source>
</evidence>